<dbReference type="InterPro" id="IPR022907">
    <property type="entry name" value="VapC_family"/>
</dbReference>
<keyword evidence="2 8" id="KW-1277">Toxin-antitoxin system</keyword>
<dbReference type="InterPro" id="IPR029060">
    <property type="entry name" value="PIN-like_dom_sf"/>
</dbReference>
<feature type="domain" description="PIN" evidence="9">
    <location>
        <begin position="5"/>
        <end position="120"/>
    </location>
</feature>
<dbReference type="EC" id="3.1.-.-" evidence="8"/>
<keyword evidence="8" id="KW-0800">Toxin</keyword>
<sequence>MAIACVDTSVLIDHYRATDKSGTFLFKAASLYTLHIPAIVTYEVLRGDAQKDQFWKAYFSTKIILPFDELCAERAATIYAALKRANQLIGAEDILIAAVALVNELPLLTLNAKHFSRIAHLNVITPGQLTV</sequence>
<evidence type="ECO:0000256" key="1">
    <source>
        <dbReference type="ARBA" id="ARBA00001946"/>
    </source>
</evidence>
<dbReference type="PANTHER" id="PTHR33653:SF1">
    <property type="entry name" value="RIBONUCLEASE VAPC2"/>
    <property type="match status" value="1"/>
</dbReference>
<feature type="binding site" evidence="8">
    <location>
        <position position="7"/>
    </location>
    <ligand>
        <name>Mg(2+)</name>
        <dbReference type="ChEBI" id="CHEBI:18420"/>
    </ligand>
</feature>
<evidence type="ECO:0000256" key="5">
    <source>
        <dbReference type="ARBA" id="ARBA00022801"/>
    </source>
</evidence>
<keyword evidence="6 8" id="KW-0460">Magnesium</keyword>
<reference evidence="10 11" key="1">
    <citation type="submission" date="2018-03" db="EMBL/GenBank/DDBJ databases">
        <title>Genomic Encyclopedia of Archaeal and Bacterial Type Strains, Phase II (KMG-II): from individual species to whole genera.</title>
        <authorList>
            <person name="Goeker M."/>
        </authorList>
    </citation>
    <scope>NUCLEOTIDE SEQUENCE [LARGE SCALE GENOMIC DNA]</scope>
    <source>
        <strain evidence="10 11">DSM 28354</strain>
    </source>
</reference>
<evidence type="ECO:0000256" key="4">
    <source>
        <dbReference type="ARBA" id="ARBA00022723"/>
    </source>
</evidence>
<evidence type="ECO:0000256" key="2">
    <source>
        <dbReference type="ARBA" id="ARBA00022649"/>
    </source>
</evidence>
<evidence type="ECO:0000259" key="9">
    <source>
        <dbReference type="Pfam" id="PF01850"/>
    </source>
</evidence>
<keyword evidence="11" id="KW-1185">Reference proteome</keyword>
<dbReference type="GO" id="GO:0004540">
    <property type="term" value="F:RNA nuclease activity"/>
    <property type="evidence" value="ECO:0007669"/>
    <property type="project" value="InterPro"/>
</dbReference>
<organism evidence="10 11">
    <name type="scientific">Spirosoma oryzae</name>
    <dbReference type="NCBI Taxonomy" id="1469603"/>
    <lineage>
        <taxon>Bacteria</taxon>
        <taxon>Pseudomonadati</taxon>
        <taxon>Bacteroidota</taxon>
        <taxon>Cytophagia</taxon>
        <taxon>Cytophagales</taxon>
        <taxon>Cytophagaceae</taxon>
        <taxon>Spirosoma</taxon>
    </lineage>
</organism>
<comment type="similarity">
    <text evidence="7 8">Belongs to the PINc/VapC protein family.</text>
</comment>
<dbReference type="Gene3D" id="3.40.50.1010">
    <property type="entry name" value="5'-nuclease"/>
    <property type="match status" value="1"/>
</dbReference>
<dbReference type="GO" id="GO:0090729">
    <property type="term" value="F:toxin activity"/>
    <property type="evidence" value="ECO:0007669"/>
    <property type="project" value="UniProtKB-KW"/>
</dbReference>
<keyword evidence="4 8" id="KW-0479">Metal-binding</keyword>
<evidence type="ECO:0000256" key="8">
    <source>
        <dbReference type="HAMAP-Rule" id="MF_00265"/>
    </source>
</evidence>
<keyword evidence="5 8" id="KW-0378">Hydrolase</keyword>
<dbReference type="InterPro" id="IPR050556">
    <property type="entry name" value="Type_II_TA_system_RNase"/>
</dbReference>
<gene>
    <name evidence="8" type="primary">vapC</name>
    <name evidence="10" type="ORF">CLV58_105143</name>
</gene>
<dbReference type="CDD" id="cd09881">
    <property type="entry name" value="PIN_VapC4-5_FitB-like"/>
    <property type="match status" value="1"/>
</dbReference>
<dbReference type="HAMAP" id="MF_00265">
    <property type="entry name" value="VapC_Nob1"/>
    <property type="match status" value="1"/>
</dbReference>
<evidence type="ECO:0000313" key="11">
    <source>
        <dbReference type="Proteomes" id="UP000238375"/>
    </source>
</evidence>
<evidence type="ECO:0000256" key="3">
    <source>
        <dbReference type="ARBA" id="ARBA00022722"/>
    </source>
</evidence>
<evidence type="ECO:0000256" key="6">
    <source>
        <dbReference type="ARBA" id="ARBA00022842"/>
    </source>
</evidence>
<comment type="cofactor">
    <cofactor evidence="1 8">
        <name>Mg(2+)</name>
        <dbReference type="ChEBI" id="CHEBI:18420"/>
    </cofactor>
</comment>
<dbReference type="AlphaFoldDB" id="A0A2T0T8G6"/>
<keyword evidence="3 8" id="KW-0540">Nuclease</keyword>
<comment type="function">
    <text evidence="8">Toxic component of a toxin-antitoxin (TA) system. An RNase.</text>
</comment>
<accession>A0A2T0T8G6</accession>
<dbReference type="GO" id="GO:0004519">
    <property type="term" value="F:endonuclease activity"/>
    <property type="evidence" value="ECO:0007669"/>
    <property type="project" value="UniProtKB-KW"/>
</dbReference>
<dbReference type="PANTHER" id="PTHR33653">
    <property type="entry name" value="RIBONUCLEASE VAPC2"/>
    <property type="match status" value="1"/>
</dbReference>
<keyword evidence="10" id="KW-0255">Endonuclease</keyword>
<comment type="caution">
    <text evidence="10">The sequence shown here is derived from an EMBL/GenBank/DDBJ whole genome shotgun (WGS) entry which is preliminary data.</text>
</comment>
<dbReference type="InterPro" id="IPR002716">
    <property type="entry name" value="PIN_dom"/>
</dbReference>
<dbReference type="Proteomes" id="UP000238375">
    <property type="component" value="Unassembled WGS sequence"/>
</dbReference>
<name>A0A2T0T8G6_9BACT</name>
<evidence type="ECO:0000256" key="7">
    <source>
        <dbReference type="ARBA" id="ARBA00038093"/>
    </source>
</evidence>
<dbReference type="EMBL" id="PVTE01000005">
    <property type="protein sequence ID" value="PRY41941.1"/>
    <property type="molecule type" value="Genomic_DNA"/>
</dbReference>
<dbReference type="RefSeq" id="WP_106137144.1">
    <property type="nucleotide sequence ID" value="NZ_PVTE01000005.1"/>
</dbReference>
<proteinExistence type="inferred from homology"/>
<evidence type="ECO:0000313" key="10">
    <source>
        <dbReference type="EMBL" id="PRY41941.1"/>
    </source>
</evidence>
<feature type="binding site" evidence="8">
    <location>
        <position position="93"/>
    </location>
    <ligand>
        <name>Mg(2+)</name>
        <dbReference type="ChEBI" id="CHEBI:18420"/>
    </ligand>
</feature>
<dbReference type="OrthoDB" id="9796690at2"/>
<dbReference type="Pfam" id="PF01850">
    <property type="entry name" value="PIN"/>
    <property type="match status" value="1"/>
</dbReference>
<dbReference type="GO" id="GO:0000287">
    <property type="term" value="F:magnesium ion binding"/>
    <property type="evidence" value="ECO:0007669"/>
    <property type="project" value="UniProtKB-UniRule"/>
</dbReference>
<protein>
    <recommendedName>
        <fullName evidence="8">Ribonuclease VapC</fullName>
        <shortName evidence="8">RNase VapC</shortName>
        <ecNumber evidence="8">3.1.-.-</ecNumber>
    </recommendedName>
    <alternativeName>
        <fullName evidence="8">Toxin VapC</fullName>
    </alternativeName>
</protein>
<dbReference type="SUPFAM" id="SSF88723">
    <property type="entry name" value="PIN domain-like"/>
    <property type="match status" value="1"/>
</dbReference>
<dbReference type="GO" id="GO:0016787">
    <property type="term" value="F:hydrolase activity"/>
    <property type="evidence" value="ECO:0007669"/>
    <property type="project" value="UniProtKB-KW"/>
</dbReference>